<evidence type="ECO:0000313" key="10">
    <source>
        <dbReference type="Proteomes" id="UP000076738"/>
    </source>
</evidence>
<feature type="domain" description="TFIIE beta" evidence="8">
    <location>
        <begin position="105"/>
        <end position="182"/>
    </location>
</feature>
<dbReference type="OrthoDB" id="3907302at2759"/>
<keyword evidence="2" id="KW-0805">Transcription regulation</keyword>
<gene>
    <name evidence="9" type="ORF">CALVIDRAFT_562945</name>
</gene>
<evidence type="ECO:0000256" key="6">
    <source>
        <dbReference type="ARBA" id="ARBA00025581"/>
    </source>
</evidence>
<evidence type="ECO:0000259" key="8">
    <source>
        <dbReference type="PROSITE" id="PS51351"/>
    </source>
</evidence>
<dbReference type="PROSITE" id="PS51351">
    <property type="entry name" value="TFIIE_BETA_C"/>
    <property type="match status" value="1"/>
</dbReference>
<evidence type="ECO:0000256" key="4">
    <source>
        <dbReference type="ARBA" id="ARBA00023163"/>
    </source>
</evidence>
<dbReference type="Pfam" id="PF02186">
    <property type="entry name" value="TFIIE_beta"/>
    <property type="match status" value="1"/>
</dbReference>
<reference evidence="9 10" key="1">
    <citation type="journal article" date="2016" name="Mol. Biol. Evol.">
        <title>Comparative Genomics of Early-Diverging Mushroom-Forming Fungi Provides Insights into the Origins of Lignocellulose Decay Capabilities.</title>
        <authorList>
            <person name="Nagy L.G."/>
            <person name="Riley R."/>
            <person name="Tritt A."/>
            <person name="Adam C."/>
            <person name="Daum C."/>
            <person name="Floudas D."/>
            <person name="Sun H."/>
            <person name="Yadav J.S."/>
            <person name="Pangilinan J."/>
            <person name="Larsson K.H."/>
            <person name="Matsuura K."/>
            <person name="Barry K."/>
            <person name="Labutti K."/>
            <person name="Kuo R."/>
            <person name="Ohm R.A."/>
            <person name="Bhattacharya S.S."/>
            <person name="Shirouzu T."/>
            <person name="Yoshinaga Y."/>
            <person name="Martin F.M."/>
            <person name="Grigoriev I.V."/>
            <person name="Hibbett D.S."/>
        </authorList>
    </citation>
    <scope>NUCLEOTIDE SEQUENCE [LARGE SCALE GENOMIC DNA]</scope>
    <source>
        <strain evidence="9 10">TUFC12733</strain>
    </source>
</reference>
<evidence type="ECO:0000256" key="1">
    <source>
        <dbReference type="ARBA" id="ARBA00004123"/>
    </source>
</evidence>
<keyword evidence="5" id="KW-0539">Nucleus</keyword>
<comment type="subcellular location">
    <subcellularLocation>
        <location evidence="1">Nucleus</location>
    </subcellularLocation>
</comment>
<dbReference type="InterPro" id="IPR016656">
    <property type="entry name" value="TFIIE-bsu"/>
</dbReference>
<evidence type="ECO:0000256" key="2">
    <source>
        <dbReference type="ARBA" id="ARBA00023015"/>
    </source>
</evidence>
<name>A0A167NDL0_CALVF</name>
<dbReference type="InterPro" id="IPR040501">
    <property type="entry name" value="TFA2_Winged_2"/>
</dbReference>
<dbReference type="GO" id="GO:0001097">
    <property type="term" value="F:TFIIH-class transcription factor complex binding"/>
    <property type="evidence" value="ECO:0007669"/>
    <property type="project" value="TreeGrafter"/>
</dbReference>
<dbReference type="AlphaFoldDB" id="A0A167NDL0"/>
<dbReference type="Pfam" id="PF22254">
    <property type="entry name" value="TFA2_E-tether"/>
    <property type="match status" value="1"/>
</dbReference>
<dbReference type="GO" id="GO:0005673">
    <property type="term" value="C:transcription factor TFIIE complex"/>
    <property type="evidence" value="ECO:0007669"/>
    <property type="project" value="InterPro"/>
</dbReference>
<dbReference type="GO" id="GO:0006367">
    <property type="term" value="P:transcription initiation at RNA polymerase II promoter"/>
    <property type="evidence" value="ECO:0007669"/>
    <property type="project" value="InterPro"/>
</dbReference>
<dbReference type="PANTHER" id="PTHR12716:SF8">
    <property type="entry name" value="TRANSCRIPTION INITIATION FACTOR IIE SUBUNIT BETA"/>
    <property type="match status" value="1"/>
</dbReference>
<keyword evidence="3" id="KW-0238">DNA-binding</keyword>
<dbReference type="EMBL" id="KV417279">
    <property type="protein sequence ID" value="KZO97600.1"/>
    <property type="molecule type" value="Genomic_DNA"/>
</dbReference>
<dbReference type="Pfam" id="PF18121">
    <property type="entry name" value="TFA2_Winged_2"/>
    <property type="match status" value="1"/>
</dbReference>
<evidence type="ECO:0000256" key="3">
    <source>
        <dbReference type="ARBA" id="ARBA00023125"/>
    </source>
</evidence>
<keyword evidence="10" id="KW-1185">Reference proteome</keyword>
<dbReference type="CDD" id="cd07977">
    <property type="entry name" value="TFIIE_beta_winged_helix"/>
    <property type="match status" value="1"/>
</dbReference>
<protein>
    <recommendedName>
        <fullName evidence="8">TFIIE beta domain-containing protein</fullName>
    </recommendedName>
</protein>
<accession>A0A167NDL0</accession>
<feature type="region of interest" description="Disordered" evidence="7">
    <location>
        <begin position="1"/>
        <end position="70"/>
    </location>
</feature>
<evidence type="ECO:0000256" key="7">
    <source>
        <dbReference type="SAM" id="MobiDB-lite"/>
    </source>
</evidence>
<comment type="function">
    <text evidence="6">Recruits TFIIH to the initiation complex and stimulates the RNA polymerase II C-terminal domain kinase and DNA-dependent ATPase activities of TFIIH. Both TFIIH and TFIIE are required for promoter clearance by RNA polymerase.</text>
</comment>
<feature type="compositionally biased region" description="Low complexity" evidence="7">
    <location>
        <begin position="38"/>
        <end position="57"/>
    </location>
</feature>
<evidence type="ECO:0000313" key="9">
    <source>
        <dbReference type="EMBL" id="KZO97600.1"/>
    </source>
</evidence>
<dbReference type="GO" id="GO:0003677">
    <property type="term" value="F:DNA binding"/>
    <property type="evidence" value="ECO:0007669"/>
    <property type="project" value="UniProtKB-KW"/>
</dbReference>
<dbReference type="InterPro" id="IPR003166">
    <property type="entry name" value="TFIIE_bsu_DNA-bd"/>
</dbReference>
<keyword evidence="4" id="KW-0804">Transcription</keyword>
<organism evidence="9 10">
    <name type="scientific">Calocera viscosa (strain TUFC12733)</name>
    <dbReference type="NCBI Taxonomy" id="1330018"/>
    <lineage>
        <taxon>Eukaryota</taxon>
        <taxon>Fungi</taxon>
        <taxon>Dikarya</taxon>
        <taxon>Basidiomycota</taxon>
        <taxon>Agaricomycotina</taxon>
        <taxon>Dacrymycetes</taxon>
        <taxon>Dacrymycetales</taxon>
        <taxon>Dacrymycetaceae</taxon>
        <taxon>Calocera</taxon>
    </lineage>
</organism>
<dbReference type="Proteomes" id="UP000076738">
    <property type="component" value="Unassembled WGS sequence"/>
</dbReference>
<evidence type="ECO:0000256" key="5">
    <source>
        <dbReference type="ARBA" id="ARBA00023242"/>
    </source>
</evidence>
<sequence>MSNLLRHTLQNNAKQQARNLAPGFVVKKKESSTPQKNGASPKSVSGSASASPPSGASTPRNAPWPPSTSLYSAASSAASSAYSSDAEDGSVIRKKKQRAKQAVVFSQPADTGVGTHINTQLVYAVRKLKEHGNPIRLEDLSIQSGIPLDANQELYELFVNHDRVIHDTKTNTFSYKPDFNIRNKEQLLTEITRHYKRGGGMSVKVIRESWPSALPAIEELGARGDVIITRTTKDNAPRTVFFNEVPLDQGGGPVDKEFQDIWHAQKVPDEDVIMSELQSFGQQTASVEIAPKFSGGIRKKGKKGAAKPNRRIKITNTHLNKIAGIDLTRDYVPVAAQK</sequence>
<feature type="compositionally biased region" description="Polar residues" evidence="7">
    <location>
        <begin position="1"/>
        <end position="18"/>
    </location>
</feature>
<dbReference type="STRING" id="1330018.A0A167NDL0"/>
<dbReference type="InterPro" id="IPR054600">
    <property type="entry name" value="TFA2_E-tether"/>
</dbReference>
<proteinExistence type="predicted"/>
<dbReference type="PANTHER" id="PTHR12716">
    <property type="entry name" value="TRANSCRIPTION INITIATION FACTOR IIE, BETA SUBUNIT"/>
    <property type="match status" value="1"/>
</dbReference>